<evidence type="ECO:0008006" key="4">
    <source>
        <dbReference type="Google" id="ProtNLM"/>
    </source>
</evidence>
<dbReference type="RefSeq" id="WP_065305783.1">
    <property type="nucleotide sequence ID" value="NZ_LOCQ01000021.1"/>
</dbReference>
<organism evidence="2 3">
    <name type="scientific">Janthinobacterium psychrotolerans</name>
    <dbReference type="NCBI Taxonomy" id="1747903"/>
    <lineage>
        <taxon>Bacteria</taxon>
        <taxon>Pseudomonadati</taxon>
        <taxon>Pseudomonadota</taxon>
        <taxon>Betaproteobacteria</taxon>
        <taxon>Burkholderiales</taxon>
        <taxon>Oxalobacteraceae</taxon>
        <taxon>Janthinobacterium</taxon>
    </lineage>
</organism>
<keyword evidence="3" id="KW-1185">Reference proteome</keyword>
<name>A0A1A7CBJ0_9BURK</name>
<comment type="caution">
    <text evidence="2">The sequence shown here is derived from an EMBL/GenBank/DDBJ whole genome shotgun (WGS) entry which is preliminary data.</text>
</comment>
<dbReference type="STRING" id="1747903.ASR47_10428"/>
<dbReference type="EMBL" id="LOCQ01000021">
    <property type="protein sequence ID" value="OBV41673.1"/>
    <property type="molecule type" value="Genomic_DNA"/>
</dbReference>
<feature type="transmembrane region" description="Helical" evidence="1">
    <location>
        <begin position="20"/>
        <end position="41"/>
    </location>
</feature>
<keyword evidence="1" id="KW-1133">Transmembrane helix</keyword>
<gene>
    <name evidence="2" type="ORF">ASR47_10428</name>
</gene>
<dbReference type="AlphaFoldDB" id="A0A1A7CBJ0"/>
<protein>
    <recommendedName>
        <fullName evidence="4">Bacteriophage Rz lysis protein</fullName>
    </recommendedName>
</protein>
<evidence type="ECO:0000313" key="2">
    <source>
        <dbReference type="EMBL" id="OBV41673.1"/>
    </source>
</evidence>
<evidence type="ECO:0000256" key="1">
    <source>
        <dbReference type="SAM" id="Phobius"/>
    </source>
</evidence>
<keyword evidence="1" id="KW-0472">Membrane</keyword>
<reference evidence="2 3" key="1">
    <citation type="submission" date="2016-04" db="EMBL/GenBank/DDBJ databases">
        <title>Draft genome sequence of Janthinobacterium psychrotolerans sp. nov., isolated from freshwater sediments in Denmark.</title>
        <authorList>
            <person name="Gong X."/>
            <person name="Skrivergaard S."/>
            <person name="Korsgaard B.S."/>
            <person name="Schreiber L."/>
            <person name="Marshall I.P."/>
            <person name="Finster K."/>
            <person name="Schramm A."/>
        </authorList>
    </citation>
    <scope>NUCLEOTIDE SEQUENCE [LARGE SCALE GENOMIC DNA]</scope>
    <source>
        <strain evidence="2 3">S3-2</strain>
    </source>
</reference>
<evidence type="ECO:0000313" key="3">
    <source>
        <dbReference type="Proteomes" id="UP000092713"/>
    </source>
</evidence>
<proteinExistence type="predicted"/>
<dbReference type="Proteomes" id="UP000092713">
    <property type="component" value="Unassembled WGS sequence"/>
</dbReference>
<sequence length="131" mass="12973">MSGASALAGAAVSGIWKAAAIVLAAVLLVVAGATGTGWWLAAGARDQALVDLKAEQSVSAGLRASIAEQNLAVDGMARATLAAQQRGEAAQAAAAAAGKKYQAAQVQLAGVRATTCDEAMPAVRAMLENVQ</sequence>
<keyword evidence="1" id="KW-0812">Transmembrane</keyword>
<accession>A0A1A7CBJ0</accession>